<dbReference type="STRING" id="590998.Celf_3576"/>
<dbReference type="EMBL" id="CP002666">
    <property type="protein sequence ID" value="AEE47685.1"/>
    <property type="molecule type" value="Genomic_DNA"/>
</dbReference>
<dbReference type="HOGENOM" id="CLU_013985_3_1_11"/>
<keyword evidence="3" id="KW-1185">Reference proteome</keyword>
<dbReference type="SUPFAM" id="SSF55729">
    <property type="entry name" value="Acyl-CoA N-acyltransferases (Nat)"/>
    <property type="match status" value="1"/>
</dbReference>
<protein>
    <submittedName>
        <fullName evidence="2">GCN5-related N-acetyltransferase</fullName>
    </submittedName>
</protein>
<name>F4H3L9_CELFA</name>
<evidence type="ECO:0000313" key="2">
    <source>
        <dbReference type="EMBL" id="AEE47685.1"/>
    </source>
</evidence>
<dbReference type="AlphaFoldDB" id="F4H3L9"/>
<accession>F4H3L9</accession>
<dbReference type="InterPro" id="IPR016181">
    <property type="entry name" value="Acyl_CoA_acyltransferase"/>
</dbReference>
<gene>
    <name evidence="2" type="ordered locus">Celf_3576</name>
</gene>
<dbReference type="InterPro" id="IPR051531">
    <property type="entry name" value="N-acetyltransferase"/>
</dbReference>
<dbReference type="RefSeq" id="WP_013772708.1">
    <property type="nucleotide sequence ID" value="NC_015514.1"/>
</dbReference>
<proteinExistence type="predicted"/>
<feature type="domain" description="N-acetyltransferase" evidence="1">
    <location>
        <begin position="15"/>
        <end position="173"/>
    </location>
</feature>
<dbReference type="Pfam" id="PF13302">
    <property type="entry name" value="Acetyltransf_3"/>
    <property type="match status" value="1"/>
</dbReference>
<dbReference type="GO" id="GO:0016747">
    <property type="term" value="F:acyltransferase activity, transferring groups other than amino-acyl groups"/>
    <property type="evidence" value="ECO:0007669"/>
    <property type="project" value="InterPro"/>
</dbReference>
<evidence type="ECO:0000313" key="3">
    <source>
        <dbReference type="Proteomes" id="UP000008460"/>
    </source>
</evidence>
<reference evidence="2 3" key="1">
    <citation type="submission" date="2011-04" db="EMBL/GenBank/DDBJ databases">
        <title>Complete sequence of Cellulomonas fimi ATCC 484.</title>
        <authorList>
            <consortium name="US DOE Joint Genome Institute"/>
            <person name="Lucas S."/>
            <person name="Han J."/>
            <person name="Lapidus A."/>
            <person name="Cheng J.-F."/>
            <person name="Goodwin L."/>
            <person name="Pitluck S."/>
            <person name="Peters L."/>
            <person name="Chertkov O."/>
            <person name="Detter J.C."/>
            <person name="Han C."/>
            <person name="Tapia R."/>
            <person name="Land M."/>
            <person name="Hauser L."/>
            <person name="Kyrpides N."/>
            <person name="Ivanova N."/>
            <person name="Ovchinnikova G."/>
            <person name="Pagani I."/>
            <person name="Mead D."/>
            <person name="Brumm P."/>
            <person name="Woyke T."/>
        </authorList>
    </citation>
    <scope>NUCLEOTIDE SEQUENCE [LARGE SCALE GENOMIC DNA]</scope>
    <source>
        <strain evidence="3">ATCC 484 / DSM 20113 / JCM 1341 / NBRC 15513 / NCIMB 8980 / NCTC 7547</strain>
    </source>
</reference>
<sequence length="173" mass="18690">MTDGTAPVLLTTARLGLRPWSVADAVVQRELWTERDPRVPAHRRIDAQGRPTVADLEQAVRAGASAGLLAVERAAVGDVVGYCGLVESGHGRPGEPELAFELLRRAWGQGYATEAATAVVEHARSAGYARLWAGVRDWNVASRRVLAKVGFVETGHREEDPVHGALLLTTRRL</sequence>
<dbReference type="InterPro" id="IPR000182">
    <property type="entry name" value="GNAT_dom"/>
</dbReference>
<dbReference type="PROSITE" id="PS51186">
    <property type="entry name" value="GNAT"/>
    <property type="match status" value="1"/>
</dbReference>
<dbReference type="Gene3D" id="3.40.630.30">
    <property type="match status" value="1"/>
</dbReference>
<organism evidence="2 3">
    <name type="scientific">Cellulomonas fimi (strain ATCC 484 / DSM 20113 / JCM 1341 / CCUG 24087 / LMG 16345 / NBRC 15513 / NCIMB 8980 / NCTC 7547 / NRS-133)</name>
    <dbReference type="NCBI Taxonomy" id="590998"/>
    <lineage>
        <taxon>Bacteria</taxon>
        <taxon>Bacillati</taxon>
        <taxon>Actinomycetota</taxon>
        <taxon>Actinomycetes</taxon>
        <taxon>Micrococcales</taxon>
        <taxon>Cellulomonadaceae</taxon>
        <taxon>Cellulomonas</taxon>
    </lineage>
</organism>
<dbReference type="PANTHER" id="PTHR43792">
    <property type="entry name" value="GNAT FAMILY, PUTATIVE (AFU_ORTHOLOGUE AFUA_3G00765)-RELATED-RELATED"/>
    <property type="match status" value="1"/>
</dbReference>
<keyword evidence="2" id="KW-0808">Transferase</keyword>
<dbReference type="KEGG" id="cfi:Celf_3576"/>
<dbReference type="eggNOG" id="COG1670">
    <property type="taxonomic scope" value="Bacteria"/>
</dbReference>
<dbReference type="PANTHER" id="PTHR43792:SF1">
    <property type="entry name" value="N-ACETYLTRANSFERASE DOMAIN-CONTAINING PROTEIN"/>
    <property type="match status" value="1"/>
</dbReference>
<evidence type="ECO:0000259" key="1">
    <source>
        <dbReference type="PROSITE" id="PS51186"/>
    </source>
</evidence>
<dbReference type="Proteomes" id="UP000008460">
    <property type="component" value="Chromosome"/>
</dbReference>